<dbReference type="GO" id="GO:0051082">
    <property type="term" value="F:unfolded protein binding"/>
    <property type="evidence" value="ECO:0007669"/>
    <property type="project" value="InterPro"/>
</dbReference>
<sequence length="340" mass="36966">MAANGIYSGCGGMRGLCLILLVQCCAVEIIANGALTSSWSQADGRHDLVLSALPDLACGKESRRQTAIKKRSPLIGMRLRGGSQEDEKDYYKVLGVSRDCTADEVRKAYRKLALKLHPDKNPNNREEAERKFKLLSEAYDVLSDPNKRKMYDTYGASGLSGDAEGFGDFNFRSAEDIFAEVFGSRNPFEIFEQAFGGSMFGSRGRNSGSGGFFDDFFGMSGMGGGSFSSFTSTSSGGFGGVSISTSTVIRNGQKVTKTVKKYADGRTEEEEVHEGPSGSSRRINHSSNYLSGGHHKSPSKTSRHHRDEDSNDGIQDEDLELQEALLDSLKSRTPGGQRVR</sequence>
<feature type="compositionally biased region" description="Acidic residues" evidence="1">
    <location>
        <begin position="309"/>
        <end position="321"/>
    </location>
</feature>
<dbReference type="PRINTS" id="PR00625">
    <property type="entry name" value="JDOMAIN"/>
</dbReference>
<feature type="domain" description="J" evidence="3">
    <location>
        <begin position="89"/>
        <end position="155"/>
    </location>
</feature>
<dbReference type="InterPro" id="IPR001623">
    <property type="entry name" value="DnaJ_domain"/>
</dbReference>
<dbReference type="PANTHER" id="PTHR45168:SF3">
    <property type="entry name" value="DNAJ HEAT SHOCK PROTEIN FAMILY (HSP40) MEMBER B2"/>
    <property type="match status" value="1"/>
</dbReference>
<dbReference type="SUPFAM" id="SSF46565">
    <property type="entry name" value="Chaperone J-domain"/>
    <property type="match status" value="1"/>
</dbReference>
<dbReference type="PROSITE" id="PS00636">
    <property type="entry name" value="DNAJ_1"/>
    <property type="match status" value="1"/>
</dbReference>
<dbReference type="SMART" id="SM00271">
    <property type="entry name" value="DnaJ"/>
    <property type="match status" value="1"/>
</dbReference>
<accession>A0A7S4P6Y1</accession>
<keyword evidence="2" id="KW-0732">Signal</keyword>
<dbReference type="GO" id="GO:0030544">
    <property type="term" value="F:Hsp70 protein binding"/>
    <property type="evidence" value="ECO:0007669"/>
    <property type="project" value="InterPro"/>
</dbReference>
<evidence type="ECO:0000256" key="2">
    <source>
        <dbReference type="SAM" id="SignalP"/>
    </source>
</evidence>
<dbReference type="AlphaFoldDB" id="A0A7S4P6Y1"/>
<evidence type="ECO:0000256" key="1">
    <source>
        <dbReference type="SAM" id="MobiDB-lite"/>
    </source>
</evidence>
<dbReference type="InterPro" id="IPR043183">
    <property type="entry name" value="DNJB2/6-like"/>
</dbReference>
<organism evidence="4">
    <name type="scientific">Guillardia theta</name>
    <name type="common">Cryptophyte</name>
    <name type="synonym">Cryptomonas phi</name>
    <dbReference type="NCBI Taxonomy" id="55529"/>
    <lineage>
        <taxon>Eukaryota</taxon>
        <taxon>Cryptophyceae</taxon>
        <taxon>Pyrenomonadales</taxon>
        <taxon>Geminigeraceae</taxon>
        <taxon>Guillardia</taxon>
    </lineage>
</organism>
<dbReference type="InterPro" id="IPR018253">
    <property type="entry name" value="DnaJ_domain_CS"/>
</dbReference>
<dbReference type="PROSITE" id="PS50076">
    <property type="entry name" value="DNAJ_2"/>
    <property type="match status" value="1"/>
</dbReference>
<dbReference type="Gene3D" id="1.10.287.110">
    <property type="entry name" value="DnaJ domain"/>
    <property type="match status" value="1"/>
</dbReference>
<evidence type="ECO:0000259" key="3">
    <source>
        <dbReference type="PROSITE" id="PS50076"/>
    </source>
</evidence>
<name>A0A7S4P6Y1_GUITH</name>
<dbReference type="Pfam" id="PF00226">
    <property type="entry name" value="DnaJ"/>
    <property type="match status" value="1"/>
</dbReference>
<dbReference type="InterPro" id="IPR036869">
    <property type="entry name" value="J_dom_sf"/>
</dbReference>
<feature type="chain" id="PRO_5031058579" description="J domain-containing protein" evidence="2">
    <location>
        <begin position="27"/>
        <end position="340"/>
    </location>
</feature>
<protein>
    <recommendedName>
        <fullName evidence="3">J domain-containing protein</fullName>
    </recommendedName>
</protein>
<feature type="compositionally biased region" description="Polar residues" evidence="1">
    <location>
        <begin position="277"/>
        <end position="290"/>
    </location>
</feature>
<feature type="signal peptide" evidence="2">
    <location>
        <begin position="1"/>
        <end position="26"/>
    </location>
</feature>
<feature type="region of interest" description="Disordered" evidence="1">
    <location>
        <begin position="260"/>
        <end position="340"/>
    </location>
</feature>
<dbReference type="PANTHER" id="PTHR45168">
    <property type="entry name" value="DNAJ HOMOLOG SUBFAMILY B MEMBER 2"/>
    <property type="match status" value="1"/>
</dbReference>
<dbReference type="CDD" id="cd06257">
    <property type="entry name" value="DnaJ"/>
    <property type="match status" value="1"/>
</dbReference>
<reference evidence="4" key="1">
    <citation type="submission" date="2021-01" db="EMBL/GenBank/DDBJ databases">
        <authorList>
            <person name="Corre E."/>
            <person name="Pelletier E."/>
            <person name="Niang G."/>
            <person name="Scheremetjew M."/>
            <person name="Finn R."/>
            <person name="Kale V."/>
            <person name="Holt S."/>
            <person name="Cochrane G."/>
            <person name="Meng A."/>
            <person name="Brown T."/>
            <person name="Cohen L."/>
        </authorList>
    </citation>
    <scope>NUCLEOTIDE SEQUENCE</scope>
    <source>
        <strain evidence="4">CCMP 2712</strain>
    </source>
</reference>
<feature type="compositionally biased region" description="Basic residues" evidence="1">
    <location>
        <begin position="293"/>
        <end position="304"/>
    </location>
</feature>
<proteinExistence type="predicted"/>
<gene>
    <name evidence="4" type="ORF">GTHE00462_LOCUS29892</name>
</gene>
<dbReference type="EMBL" id="HBKN01038132">
    <property type="protein sequence ID" value="CAE2325403.1"/>
    <property type="molecule type" value="Transcribed_RNA"/>
</dbReference>
<evidence type="ECO:0000313" key="4">
    <source>
        <dbReference type="EMBL" id="CAE2325403.1"/>
    </source>
</evidence>